<dbReference type="STRING" id="86049.A0A1C1CVX1"/>
<keyword evidence="5" id="KW-0539">Nucleus</keyword>
<dbReference type="SMART" id="SM00066">
    <property type="entry name" value="GAL4"/>
    <property type="match status" value="1"/>
</dbReference>
<feature type="region of interest" description="Disordered" evidence="6">
    <location>
        <begin position="1"/>
        <end position="30"/>
    </location>
</feature>
<name>A0A1C1CVX1_9EURO</name>
<comment type="caution">
    <text evidence="8">The sequence shown here is derived from an EMBL/GenBank/DDBJ whole genome shotgun (WGS) entry which is preliminary data.</text>
</comment>
<gene>
    <name evidence="8" type="ORF">CLCR_09671</name>
</gene>
<evidence type="ECO:0000256" key="2">
    <source>
        <dbReference type="ARBA" id="ARBA00023015"/>
    </source>
</evidence>
<evidence type="ECO:0000256" key="3">
    <source>
        <dbReference type="ARBA" id="ARBA00023125"/>
    </source>
</evidence>
<sequence>MSQPLLPLAPRTVTRSSKEVSRRKQPKSRNGCVTCKARRMKCDESKPTCQQCSRRGVPCGGYPKYLRWKSVGPSKDNGLPQPPKVHILRAEDQLGLEPLESDTSTSHYVCSAPSDEQSERRSRKIVRSCPDDTADTQLSLNETTVVERRESSPDGNGDGNGDGHNIGGECRVPFPKAQQPLSLPPLIEAGRLLSTLGTDRSPYQSSPFSVSALQDNSGSLGFDDSDWNMYGLEDLFRGTEVAWEPGPGLMALEQHEPELGNETALISLAAPSEGVMSTQETQAGSVTRETIQQLFENRTCGILSIKEDQTRNPWRTLVWPLATHCPALYHALAAMACLHMCKLQPQFRLPGLQHFEHSMRSLSDDGNMQVETIVATRLALALAASWDREKSSTVIDHTNAARILIRQASYKERISELLPTELSRLSFFANTCLYMDVIARLTCTDPLSSHDTEFMTACSMLSSSIPSKQQLDPLMGCAITLFPLIGRLAELVGRVRKRAERRNSPAIISKAIELRMAIEGWVPLITSQGPVGLNTSLADSIQTAEAYRWASLLLLRQAVPELPWAHSLWELASKSLVFLATIPLSSRTTIVQTFPLMLAGCEATEDDDRDWVRERWSLMSKCMITGIVDRCKEITSEVWRRRDEYELRHGLRSRSHYNSPSIGERSPLRSGQTSDTSALEPGLQETKCAGSNASPCAEQLDFPDSAAFKKGIDPVTRAGHLHYTVKGQLHCFGVMSDWDWHGKLPLDSSRRGDVGTFADANGVP</sequence>
<dbReference type="SUPFAM" id="SSF57701">
    <property type="entry name" value="Zn2/Cys6 DNA-binding domain"/>
    <property type="match status" value="1"/>
</dbReference>
<dbReference type="Pfam" id="PF11951">
    <property type="entry name" value="Fungal_trans_2"/>
    <property type="match status" value="1"/>
</dbReference>
<organism evidence="8 9">
    <name type="scientific">Cladophialophora carrionii</name>
    <dbReference type="NCBI Taxonomy" id="86049"/>
    <lineage>
        <taxon>Eukaryota</taxon>
        <taxon>Fungi</taxon>
        <taxon>Dikarya</taxon>
        <taxon>Ascomycota</taxon>
        <taxon>Pezizomycotina</taxon>
        <taxon>Eurotiomycetes</taxon>
        <taxon>Chaetothyriomycetidae</taxon>
        <taxon>Chaetothyriales</taxon>
        <taxon>Herpotrichiellaceae</taxon>
        <taxon>Cladophialophora</taxon>
    </lineage>
</organism>
<dbReference type="Proteomes" id="UP000094526">
    <property type="component" value="Unassembled WGS sequence"/>
</dbReference>
<evidence type="ECO:0000256" key="1">
    <source>
        <dbReference type="ARBA" id="ARBA00004123"/>
    </source>
</evidence>
<comment type="subcellular location">
    <subcellularLocation>
        <location evidence="1">Nucleus</location>
    </subcellularLocation>
</comment>
<dbReference type="PROSITE" id="PS50048">
    <property type="entry name" value="ZN2_CY6_FUNGAL_2"/>
    <property type="match status" value="1"/>
</dbReference>
<feature type="region of interest" description="Disordered" evidence="6">
    <location>
        <begin position="98"/>
        <end position="173"/>
    </location>
</feature>
<evidence type="ECO:0000313" key="9">
    <source>
        <dbReference type="Proteomes" id="UP000094526"/>
    </source>
</evidence>
<keyword evidence="3" id="KW-0238">DNA-binding</keyword>
<dbReference type="Pfam" id="PF00172">
    <property type="entry name" value="Zn_clus"/>
    <property type="match status" value="1"/>
</dbReference>
<dbReference type="InterPro" id="IPR036864">
    <property type="entry name" value="Zn2-C6_fun-type_DNA-bd_sf"/>
</dbReference>
<evidence type="ECO:0000256" key="5">
    <source>
        <dbReference type="ARBA" id="ARBA00023242"/>
    </source>
</evidence>
<dbReference type="EMBL" id="LGRB01000008">
    <property type="protein sequence ID" value="OCT52697.1"/>
    <property type="molecule type" value="Genomic_DNA"/>
</dbReference>
<dbReference type="AlphaFoldDB" id="A0A1C1CVX1"/>
<dbReference type="PANTHER" id="PTHR37534">
    <property type="entry name" value="TRANSCRIPTIONAL ACTIVATOR PROTEIN UGA3"/>
    <property type="match status" value="1"/>
</dbReference>
<feature type="region of interest" description="Disordered" evidence="6">
    <location>
        <begin position="656"/>
        <end position="679"/>
    </location>
</feature>
<dbReference type="Gene3D" id="4.10.240.10">
    <property type="entry name" value="Zn(2)-C6 fungal-type DNA-binding domain"/>
    <property type="match status" value="1"/>
</dbReference>
<evidence type="ECO:0000313" key="8">
    <source>
        <dbReference type="EMBL" id="OCT52697.1"/>
    </source>
</evidence>
<dbReference type="PROSITE" id="PS00463">
    <property type="entry name" value="ZN2_CY6_FUNGAL_1"/>
    <property type="match status" value="1"/>
</dbReference>
<dbReference type="VEuPathDB" id="FungiDB:CLCR_09671"/>
<keyword evidence="4" id="KW-0804">Transcription</keyword>
<accession>A0A1C1CVX1</accession>
<dbReference type="InterPro" id="IPR021858">
    <property type="entry name" value="Fun_TF"/>
</dbReference>
<proteinExistence type="predicted"/>
<feature type="domain" description="Zn(2)-C6 fungal-type" evidence="7">
    <location>
        <begin position="31"/>
        <end position="59"/>
    </location>
</feature>
<evidence type="ECO:0000259" key="7">
    <source>
        <dbReference type="PROSITE" id="PS50048"/>
    </source>
</evidence>
<dbReference type="GO" id="GO:0045944">
    <property type="term" value="P:positive regulation of transcription by RNA polymerase II"/>
    <property type="evidence" value="ECO:0007669"/>
    <property type="project" value="TreeGrafter"/>
</dbReference>
<feature type="compositionally biased region" description="Polar residues" evidence="6">
    <location>
        <begin position="135"/>
        <end position="144"/>
    </location>
</feature>
<dbReference type="VEuPathDB" id="FungiDB:G647_04077"/>
<dbReference type="GO" id="GO:0000976">
    <property type="term" value="F:transcription cis-regulatory region binding"/>
    <property type="evidence" value="ECO:0007669"/>
    <property type="project" value="TreeGrafter"/>
</dbReference>
<keyword evidence="2" id="KW-0805">Transcription regulation</keyword>
<dbReference type="PANTHER" id="PTHR37534:SF47">
    <property type="entry name" value="ZN(2)-C6 FUNGAL-TYPE DOMAIN-CONTAINING PROTEIN"/>
    <property type="match status" value="1"/>
</dbReference>
<dbReference type="GO" id="GO:0008270">
    <property type="term" value="F:zinc ion binding"/>
    <property type="evidence" value="ECO:0007669"/>
    <property type="project" value="InterPro"/>
</dbReference>
<dbReference type="GO" id="GO:0000981">
    <property type="term" value="F:DNA-binding transcription factor activity, RNA polymerase II-specific"/>
    <property type="evidence" value="ECO:0007669"/>
    <property type="project" value="InterPro"/>
</dbReference>
<reference evidence="9" key="1">
    <citation type="submission" date="2015-07" db="EMBL/GenBank/DDBJ databases">
        <authorList>
            <person name="Teixeira M.M."/>
            <person name="Souza R.C."/>
            <person name="Almeida L.G."/>
            <person name="Vicente V.A."/>
            <person name="de Hoog S."/>
            <person name="Bocca A.L."/>
            <person name="de Almeida S.R."/>
            <person name="Vasconcelos A.T."/>
            <person name="Felipe M.S."/>
        </authorList>
    </citation>
    <scope>NUCLEOTIDE SEQUENCE [LARGE SCALE GENOMIC DNA]</scope>
    <source>
        <strain evidence="9">KSF</strain>
    </source>
</reference>
<protein>
    <recommendedName>
        <fullName evidence="7">Zn(2)-C6 fungal-type domain-containing protein</fullName>
    </recommendedName>
</protein>
<dbReference type="CDD" id="cd00067">
    <property type="entry name" value="GAL4"/>
    <property type="match status" value="1"/>
</dbReference>
<keyword evidence="9" id="KW-1185">Reference proteome</keyword>
<evidence type="ECO:0000256" key="4">
    <source>
        <dbReference type="ARBA" id="ARBA00023163"/>
    </source>
</evidence>
<dbReference type="OrthoDB" id="3886144at2759"/>
<dbReference type="eggNOG" id="ENOG502QPY2">
    <property type="taxonomic scope" value="Eukaryota"/>
</dbReference>
<dbReference type="InterPro" id="IPR001138">
    <property type="entry name" value="Zn2Cys6_DnaBD"/>
</dbReference>
<feature type="compositionally biased region" description="Gly residues" evidence="6">
    <location>
        <begin position="156"/>
        <end position="166"/>
    </location>
</feature>
<evidence type="ECO:0000256" key="6">
    <source>
        <dbReference type="SAM" id="MobiDB-lite"/>
    </source>
</evidence>
<dbReference type="GO" id="GO:0005634">
    <property type="term" value="C:nucleus"/>
    <property type="evidence" value="ECO:0007669"/>
    <property type="project" value="UniProtKB-SubCell"/>
</dbReference>